<name>A0A917SZC2_9ACTN</name>
<evidence type="ECO:0000313" key="1">
    <source>
        <dbReference type="EMBL" id="GGM03308.1"/>
    </source>
</evidence>
<dbReference type="Proteomes" id="UP000642070">
    <property type="component" value="Unassembled WGS sequence"/>
</dbReference>
<sequence length="141" mass="13922">MFISAWVSPPTGACTVGFDAAGAGAADVAFGVGTAAFGTAVVGACVADAFGWAPAEDAGCGLGGSALRCSPRAARFSVAAERSGSPTATVSARITGSGRLADDIDTNTAPIAAAAMAAPAEYSAMRGRPAPACRPRWSRRR</sequence>
<proteinExistence type="predicted"/>
<protein>
    <submittedName>
        <fullName evidence="1">Uncharacterized protein</fullName>
    </submittedName>
</protein>
<reference evidence="1" key="2">
    <citation type="submission" date="2020-09" db="EMBL/GenBank/DDBJ databases">
        <authorList>
            <person name="Sun Q."/>
            <person name="Ohkuma M."/>
        </authorList>
    </citation>
    <scope>NUCLEOTIDE SEQUENCE</scope>
    <source>
        <strain evidence="1">JCM 19831</strain>
    </source>
</reference>
<accession>A0A917SZC2</accession>
<evidence type="ECO:0000313" key="2">
    <source>
        <dbReference type="Proteomes" id="UP000642070"/>
    </source>
</evidence>
<organism evidence="1 2">
    <name type="scientific">Dactylosporangium sucinum</name>
    <dbReference type="NCBI Taxonomy" id="1424081"/>
    <lineage>
        <taxon>Bacteria</taxon>
        <taxon>Bacillati</taxon>
        <taxon>Actinomycetota</taxon>
        <taxon>Actinomycetes</taxon>
        <taxon>Micromonosporales</taxon>
        <taxon>Micromonosporaceae</taxon>
        <taxon>Dactylosporangium</taxon>
    </lineage>
</organism>
<reference evidence="1" key="1">
    <citation type="journal article" date="2014" name="Int. J. Syst. Evol. Microbiol.">
        <title>Complete genome sequence of Corynebacterium casei LMG S-19264T (=DSM 44701T), isolated from a smear-ripened cheese.</title>
        <authorList>
            <consortium name="US DOE Joint Genome Institute (JGI-PGF)"/>
            <person name="Walter F."/>
            <person name="Albersmeier A."/>
            <person name="Kalinowski J."/>
            <person name="Ruckert C."/>
        </authorList>
    </citation>
    <scope>NUCLEOTIDE SEQUENCE</scope>
    <source>
        <strain evidence="1">JCM 19831</strain>
    </source>
</reference>
<keyword evidence="2" id="KW-1185">Reference proteome</keyword>
<comment type="caution">
    <text evidence="1">The sequence shown here is derived from an EMBL/GenBank/DDBJ whole genome shotgun (WGS) entry which is preliminary data.</text>
</comment>
<dbReference type="AlphaFoldDB" id="A0A917SZC2"/>
<gene>
    <name evidence="1" type="ORF">GCM10007977_000820</name>
</gene>
<dbReference type="EMBL" id="BMPI01000001">
    <property type="protein sequence ID" value="GGM03308.1"/>
    <property type="molecule type" value="Genomic_DNA"/>
</dbReference>